<dbReference type="EMBL" id="FRAV01000008">
    <property type="protein sequence ID" value="SHK81952.1"/>
    <property type="molecule type" value="Genomic_DNA"/>
</dbReference>
<evidence type="ECO:0000313" key="1">
    <source>
        <dbReference type="EMBL" id="SHK81952.1"/>
    </source>
</evidence>
<sequence>MVMKNTSSQKRSQKRELDVERNTCRKYILQKISVEKSRKILSESGLRLAEDELKEVIELLHHIAELIINGFIVK</sequence>
<gene>
    <name evidence="1" type="ORF">SAMN05444267_100860</name>
</gene>
<name>A0A1M6VKB9_9FLAO</name>
<dbReference type="AlphaFoldDB" id="A0A1M6VKB9"/>
<keyword evidence="2" id="KW-1185">Reference proteome</keyword>
<proteinExistence type="predicted"/>
<accession>A0A1M6VKB9</accession>
<organism evidence="1 2">
    <name type="scientific">Chryseobacterium polytrichastri</name>
    <dbReference type="NCBI Taxonomy" id="1302687"/>
    <lineage>
        <taxon>Bacteria</taxon>
        <taxon>Pseudomonadati</taxon>
        <taxon>Bacteroidota</taxon>
        <taxon>Flavobacteriia</taxon>
        <taxon>Flavobacteriales</taxon>
        <taxon>Weeksellaceae</taxon>
        <taxon>Chryseobacterium group</taxon>
        <taxon>Chryseobacterium</taxon>
    </lineage>
</organism>
<dbReference type="Proteomes" id="UP000184364">
    <property type="component" value="Unassembled WGS sequence"/>
</dbReference>
<protein>
    <submittedName>
        <fullName evidence="1">Uncharacterized protein</fullName>
    </submittedName>
</protein>
<reference evidence="2" key="1">
    <citation type="submission" date="2016-11" db="EMBL/GenBank/DDBJ databases">
        <authorList>
            <person name="Varghese N."/>
            <person name="Submissions S."/>
        </authorList>
    </citation>
    <scope>NUCLEOTIDE SEQUENCE [LARGE SCALE GENOMIC DNA]</scope>
    <source>
        <strain evidence="2">DSM 26899</strain>
    </source>
</reference>
<evidence type="ECO:0000313" key="2">
    <source>
        <dbReference type="Proteomes" id="UP000184364"/>
    </source>
</evidence>